<reference evidence="2 3" key="1">
    <citation type="journal article" date="2008" name="Environ. Microbiol.">
        <title>The genome of Erwinia tasmaniensis strain Et1/99, a non-pathogenic bacterium in the genus Erwinia.</title>
        <authorList>
            <person name="Kube M."/>
            <person name="Migdoll A.M."/>
            <person name="Mueller I."/>
            <person name="Kuhl H."/>
            <person name="Beck A."/>
            <person name="Reinhardt R."/>
            <person name="Geider K."/>
        </authorList>
    </citation>
    <scope>NUCLEOTIDE SEQUENCE [LARGE SCALE GENOMIC DNA]</scope>
    <source>
        <strain evidence="3">DSM 17950 / CFBP 7177 / CIP 109463 / NCPPB 4357 / Et1/99</strain>
        <plasmid evidence="3">pET46</plasmid>
    </source>
</reference>
<keyword evidence="3" id="KW-1185">Reference proteome</keyword>
<feature type="region of interest" description="Disordered" evidence="1">
    <location>
        <begin position="82"/>
        <end position="103"/>
    </location>
</feature>
<name>B2VB55_ERWT9</name>
<evidence type="ECO:0000313" key="2">
    <source>
        <dbReference type="EMBL" id="CAO95043.1"/>
    </source>
</evidence>
<dbReference type="KEGG" id="eta:ETA_pET460530"/>
<organism evidence="2 3">
    <name type="scientific">Erwinia tasmaniensis (strain DSM 17950 / CFBP 7177 / CIP 109463 / NCPPB 4357 / Et1/99)</name>
    <dbReference type="NCBI Taxonomy" id="465817"/>
    <lineage>
        <taxon>Bacteria</taxon>
        <taxon>Pseudomonadati</taxon>
        <taxon>Pseudomonadota</taxon>
        <taxon>Gammaproteobacteria</taxon>
        <taxon>Enterobacterales</taxon>
        <taxon>Erwiniaceae</taxon>
        <taxon>Erwinia</taxon>
    </lineage>
</organism>
<accession>B2VB55</accession>
<evidence type="ECO:0000256" key="1">
    <source>
        <dbReference type="SAM" id="MobiDB-lite"/>
    </source>
</evidence>
<proteinExistence type="predicted"/>
<dbReference type="AlphaFoldDB" id="B2VB55"/>
<dbReference type="EMBL" id="CU468133">
    <property type="protein sequence ID" value="CAO95043.1"/>
    <property type="molecule type" value="Genomic_DNA"/>
</dbReference>
<sequence length="103" mass="11058">MRPLLPDLKVLSCPHLHDVWKMSGGSVMACSTSGKPAQIRSGRRGVAVQSSVATGPFGTMQSRNCGASTLYPYVKIRRISRQAPGRTAGVNGHPWPDVTQNVK</sequence>
<dbReference type="HOGENOM" id="CLU_2259454_0_0_6"/>
<gene>
    <name evidence="2" type="ordered locus">ETA_pET460530</name>
</gene>
<keyword evidence="2" id="KW-0614">Plasmid</keyword>
<geneLocation type="plasmid" evidence="2 3">
    <name>pET46</name>
</geneLocation>
<dbReference type="Proteomes" id="UP000001726">
    <property type="component" value="Plasmid pET46"/>
</dbReference>
<protein>
    <submittedName>
        <fullName evidence="2">Uncharacterized protein</fullName>
    </submittedName>
</protein>
<evidence type="ECO:0000313" key="3">
    <source>
        <dbReference type="Proteomes" id="UP000001726"/>
    </source>
</evidence>